<keyword evidence="2" id="KW-0812">Transmembrane</keyword>
<keyword evidence="2" id="KW-1133">Transmembrane helix</keyword>
<feature type="region of interest" description="Disordered" evidence="1">
    <location>
        <begin position="215"/>
        <end position="242"/>
    </location>
</feature>
<name>A0A5M3W428_9ACTN</name>
<keyword evidence="2" id="KW-0472">Membrane</keyword>
<accession>A0A5M3W428</accession>
<dbReference type="SUPFAM" id="SSF50494">
    <property type="entry name" value="Trypsin-like serine proteases"/>
    <property type="match status" value="1"/>
</dbReference>
<dbReference type="Proteomes" id="UP000334990">
    <property type="component" value="Unassembled WGS sequence"/>
</dbReference>
<dbReference type="InterPro" id="IPR009003">
    <property type="entry name" value="Peptidase_S1_PA"/>
</dbReference>
<evidence type="ECO:0000313" key="4">
    <source>
        <dbReference type="Proteomes" id="UP000334990"/>
    </source>
</evidence>
<organism evidence="3 4">
    <name type="scientific">Acrocarpospora corrugata</name>
    <dbReference type="NCBI Taxonomy" id="35763"/>
    <lineage>
        <taxon>Bacteria</taxon>
        <taxon>Bacillati</taxon>
        <taxon>Actinomycetota</taxon>
        <taxon>Actinomycetes</taxon>
        <taxon>Streptosporangiales</taxon>
        <taxon>Streptosporangiaceae</taxon>
        <taxon>Acrocarpospora</taxon>
    </lineage>
</organism>
<evidence type="ECO:0000313" key="3">
    <source>
        <dbReference type="EMBL" id="GES03807.1"/>
    </source>
</evidence>
<keyword evidence="4" id="KW-1185">Reference proteome</keyword>
<proteinExistence type="predicted"/>
<protein>
    <recommendedName>
        <fullName evidence="5">Zinc ribbon domain-containing protein</fullName>
    </recommendedName>
</protein>
<comment type="caution">
    <text evidence="3">The sequence shown here is derived from an EMBL/GenBank/DDBJ whole genome shotgun (WGS) entry which is preliminary data.</text>
</comment>
<feature type="transmembrane region" description="Helical" evidence="2">
    <location>
        <begin position="376"/>
        <end position="398"/>
    </location>
</feature>
<reference evidence="3 4" key="1">
    <citation type="submission" date="2019-10" db="EMBL/GenBank/DDBJ databases">
        <title>Whole genome shotgun sequence of Acrocarpospora corrugata NBRC 13972.</title>
        <authorList>
            <person name="Ichikawa N."/>
            <person name="Kimura A."/>
            <person name="Kitahashi Y."/>
            <person name="Komaki H."/>
            <person name="Oguchi A."/>
        </authorList>
    </citation>
    <scope>NUCLEOTIDE SEQUENCE [LARGE SCALE GENOMIC DNA]</scope>
    <source>
        <strain evidence="3 4">NBRC 13972</strain>
    </source>
</reference>
<sequence>MPRLAVIAGLGALGMLSMPMLHPHPSGSTDRITPGAVRVESESHVSITLFDDRSQLQQVVREYDTPLADGSGFTVTPDGVIVTATSIVQSERDARVYAANRVFAEYFKVKIPADFERHTISDPDLNIRLQACYPPRTQNSTCNATVSTTVTAYPYLQPPLPEGLKAEILYAGDSPVAPAILKVAPGGKGGLPTVPLGTVLGTAVESIDVMTLAGPPSAKAPPKLDTAHFEPPGSRSFKKEDQPKVDKLVAGGDSIGGAVIDDGKSEVVGLLAGGGSFPATVTPVEDIKSALVAAGVSARRGPVDVVYESALASYHNKLYAASIPVLQRVLTQRQDHPVAIEYLRIAQSKANTGEDAGTKKPSSAPVAKQSTGLSPWVWVAGGVVLVAALVAIAVPMLLKRRRGGNGSGGEPSLDNAAMVTSWPAQTEMFHGGIGTHPPIPHQPPGSDMSPPLGQAQLGQQPMQVQVGQMGTQKFCTQCGMRLGHAHRFCGFCGHASDMP</sequence>
<evidence type="ECO:0000256" key="1">
    <source>
        <dbReference type="SAM" id="MobiDB-lite"/>
    </source>
</evidence>
<dbReference type="EMBL" id="BLAD01000073">
    <property type="protein sequence ID" value="GES03807.1"/>
    <property type="molecule type" value="Genomic_DNA"/>
</dbReference>
<evidence type="ECO:0008006" key="5">
    <source>
        <dbReference type="Google" id="ProtNLM"/>
    </source>
</evidence>
<evidence type="ECO:0000256" key="2">
    <source>
        <dbReference type="SAM" id="Phobius"/>
    </source>
</evidence>
<dbReference type="AlphaFoldDB" id="A0A5M3W428"/>
<gene>
    <name evidence="3" type="ORF">Acor_58730</name>
</gene>